<dbReference type="RefSeq" id="YP_007001564.1">
    <property type="nucleotide sequence ID" value="NC_019443.1"/>
</dbReference>
<dbReference type="GeneID" id="14005337"/>
<evidence type="ECO:0000313" key="2">
    <source>
        <dbReference type="Proteomes" id="UP000007597"/>
    </source>
</evidence>
<reference evidence="1 2" key="1">
    <citation type="submission" date="2011-07" db="EMBL/GenBank/DDBJ databases">
        <title>Viral Tagging: a high-throughput approach to explore virus-host interactions.</title>
        <authorList>
            <person name="Deng L."/>
            <person name="Sullivan M.B."/>
            <person name="Poulos B."/>
            <person name="Ignacio Espinoza J.C."/>
        </authorList>
    </citation>
    <scope>NUCLEOTIDE SEQUENCE [LARGE SCALE GENOMIC DNA]</scope>
</reference>
<dbReference type="Proteomes" id="UP000007597">
    <property type="component" value="Segment"/>
</dbReference>
<protein>
    <submittedName>
        <fullName evidence="1">Uncharacterized protein</fullName>
    </submittedName>
</protein>
<dbReference type="OrthoDB" id="3130at1198136"/>
<proteinExistence type="predicted"/>
<dbReference type="KEGG" id="vg:14005337"/>
<accession>H8ZN52</accession>
<evidence type="ECO:0000313" key="1">
    <source>
        <dbReference type="EMBL" id="AFD02913.1"/>
    </source>
</evidence>
<keyword evidence="2" id="KW-1185">Reference proteome</keyword>
<dbReference type="EMBL" id="JN371769">
    <property type="protein sequence ID" value="AFD02913.1"/>
    <property type="molecule type" value="Genomic_DNA"/>
</dbReference>
<name>H8ZN52_9CAUD</name>
<sequence length="46" mass="5513">MKFTKDQIEYLKECVSFHYEMNSDIKEHLIDINSQCSKKLRECASE</sequence>
<organism evidence="1 2">
    <name type="scientific">Synechococcus phage metaG-MbCM1</name>
    <dbReference type="NCBI Taxonomy" id="1079999"/>
    <lineage>
        <taxon>Viruses</taxon>
        <taxon>Duplodnaviria</taxon>
        <taxon>Heunggongvirae</taxon>
        <taxon>Uroviricota</taxon>
        <taxon>Caudoviricetes</taxon>
        <taxon>Pantevenvirales</taxon>
        <taxon>Kyanoviridae</taxon>
        <taxon>Galenevirus</taxon>
        <taxon>Galenevirus mbcm1</taxon>
    </lineage>
</organism>